<evidence type="ECO:0000256" key="1">
    <source>
        <dbReference type="SAM" id="Coils"/>
    </source>
</evidence>
<dbReference type="Proteomes" id="UP000189933">
    <property type="component" value="Unassembled WGS sequence"/>
</dbReference>
<feature type="coiled-coil region" evidence="1">
    <location>
        <begin position="45"/>
        <end position="86"/>
    </location>
</feature>
<reference evidence="3" key="1">
    <citation type="submission" date="2017-02" db="EMBL/GenBank/DDBJ databases">
        <authorList>
            <person name="Varghese N."/>
            <person name="Submissions S."/>
        </authorList>
    </citation>
    <scope>NUCLEOTIDE SEQUENCE [LARGE SCALE GENOMIC DNA]</scope>
    <source>
        <strain evidence="3">DSM 16521</strain>
    </source>
</reference>
<keyword evidence="1" id="KW-0175">Coiled coil</keyword>
<dbReference type="NCBIfam" id="NF045650">
    <property type="entry name" value="CD1247_Nterm"/>
    <property type="match status" value="1"/>
</dbReference>
<accession>A0A1T4S998</accession>
<name>A0A1T4S998_9FIRM</name>
<evidence type="ECO:0000313" key="3">
    <source>
        <dbReference type="Proteomes" id="UP000189933"/>
    </source>
</evidence>
<dbReference type="AlphaFoldDB" id="A0A1T4S998"/>
<evidence type="ECO:0008006" key="4">
    <source>
        <dbReference type="Google" id="ProtNLM"/>
    </source>
</evidence>
<gene>
    <name evidence="2" type="ORF">SAMN02745885_02527</name>
</gene>
<sequence>MKEKGDENMKTLKQRVSYLKGLADGLNINSETREGRLLVEVIDVLRHMAEKIDELDEAYEELADYVESIDEDLEELEEELDTVCDCGHDHDEFEDLDEDEFVDVECPNCHEIVAFERDIIDDEDLIEVTCPNCDTVVFVNDQDVDWSEVEKAGQQARAEEEDI</sequence>
<proteinExistence type="predicted"/>
<dbReference type="EMBL" id="FUXM01000047">
    <property type="protein sequence ID" value="SKA24789.1"/>
    <property type="molecule type" value="Genomic_DNA"/>
</dbReference>
<organism evidence="2 3">
    <name type="scientific">Carboxydocella sporoproducens DSM 16521</name>
    <dbReference type="NCBI Taxonomy" id="1121270"/>
    <lineage>
        <taxon>Bacteria</taxon>
        <taxon>Bacillati</taxon>
        <taxon>Bacillota</taxon>
        <taxon>Clostridia</taxon>
        <taxon>Eubacteriales</taxon>
        <taxon>Clostridiales Family XVI. Incertae Sedis</taxon>
        <taxon>Carboxydocella</taxon>
    </lineage>
</organism>
<dbReference type="InterPro" id="IPR054688">
    <property type="entry name" value="CD1247_N"/>
</dbReference>
<evidence type="ECO:0000313" key="2">
    <source>
        <dbReference type="EMBL" id="SKA24789.1"/>
    </source>
</evidence>
<keyword evidence="3" id="KW-1185">Reference proteome</keyword>
<protein>
    <recommendedName>
        <fullName evidence="4">AraC family transcriptional regulator</fullName>
    </recommendedName>
</protein>